<sequence length="181" mass="20138">MNLVEYYETVEKSVDLSFNLAARYLPVVYGTQFVGGIPIFADTDKNNPNTVWVVYAVCEGEIEGFLDIHIDDKPLICIDDKDDEGRVCFGRKRVNGDTMNKLAVDATGNPVAGASGPSVHGQSYILKDDDGTIQFWVYHGLKNQTASSVLVSKAQRGEFYLQSLNNIGPEYWDSNFRLLDT</sequence>
<evidence type="ECO:0000313" key="1">
    <source>
        <dbReference type="EMBL" id="AVR76010.1"/>
    </source>
</evidence>
<proteinExistence type="predicted"/>
<reference evidence="1 2" key="1">
    <citation type="submission" date="2017-12" db="EMBL/GenBank/DDBJ databases">
        <title>Genomic characterization of T5-related Aeromonas hydrophila phages AhSzq-1 and AhSzw-1 and proposal to be two new species.</title>
        <authorList>
            <person name="Chen L."/>
            <person name="Yuan S."/>
            <person name="Ma Y."/>
        </authorList>
    </citation>
    <scope>NUCLEOTIDE SEQUENCE [LARGE SCALE GENOMIC DNA]</scope>
    <source>
        <strain evidence="1">Seawater</strain>
    </source>
</reference>
<organism evidence="1 2">
    <name type="scientific">Aeromonas phage AhSzq-1</name>
    <dbReference type="NCBI Taxonomy" id="2138298"/>
    <lineage>
        <taxon>Viruses</taxon>
        <taxon>Duplodnaviria</taxon>
        <taxon>Heunggongvirae</taxon>
        <taxon>Uroviricota</taxon>
        <taxon>Caudoviricetes</taxon>
        <taxon>Demerecviridae</taxon>
        <taxon>Shenzhenvirus</taxon>
        <taxon>Shenzhenvirus AhSzq1</taxon>
    </lineage>
</organism>
<accession>A0A2R4ALT1</accession>
<name>A0A2R4ALT1_9CAUD</name>
<protein>
    <submittedName>
        <fullName evidence="1">Tail protein Pb3</fullName>
    </submittedName>
</protein>
<dbReference type="Proteomes" id="UP000244741">
    <property type="component" value="Segment"/>
</dbReference>
<gene>
    <name evidence="1" type="ORF">AhSzq1_117</name>
</gene>
<dbReference type="EMBL" id="MG676224">
    <property type="protein sequence ID" value="AVR76010.1"/>
    <property type="molecule type" value="Genomic_DNA"/>
</dbReference>
<keyword evidence="2" id="KW-1185">Reference proteome</keyword>
<evidence type="ECO:0000313" key="2">
    <source>
        <dbReference type="Proteomes" id="UP000244741"/>
    </source>
</evidence>